<keyword evidence="2" id="KW-1003">Cell membrane</keyword>
<dbReference type="KEGG" id="hjo:AY555_01470"/>
<dbReference type="EMBL" id="CP014525">
    <property type="protein sequence ID" value="AMW34060.1"/>
    <property type="molecule type" value="Genomic_DNA"/>
</dbReference>
<evidence type="ECO:0000256" key="2">
    <source>
        <dbReference type="ARBA" id="ARBA00022475"/>
    </source>
</evidence>
<evidence type="ECO:0000256" key="1">
    <source>
        <dbReference type="ARBA" id="ARBA00004651"/>
    </source>
</evidence>
<proteinExistence type="predicted"/>
<evidence type="ECO:0000313" key="9">
    <source>
        <dbReference type="Proteomes" id="UP000076066"/>
    </source>
</evidence>
<keyword evidence="4 6" id="KW-1133">Transmembrane helix</keyword>
<feature type="transmembrane region" description="Helical" evidence="6">
    <location>
        <begin position="216"/>
        <end position="234"/>
    </location>
</feature>
<keyword evidence="9" id="KW-1185">Reference proteome</keyword>
<evidence type="ECO:0000256" key="4">
    <source>
        <dbReference type="ARBA" id="ARBA00022989"/>
    </source>
</evidence>
<dbReference type="GO" id="GO:0022904">
    <property type="term" value="P:respiratory electron transport chain"/>
    <property type="evidence" value="ECO:0007669"/>
    <property type="project" value="InterPro"/>
</dbReference>
<dbReference type="STRING" id="1549855.AY555_01470"/>
<comment type="subcellular location">
    <subcellularLocation>
        <location evidence="1">Cell membrane</location>
        <topology evidence="1">Multi-pass membrane protein</topology>
    </subcellularLocation>
</comment>
<dbReference type="GeneID" id="53315827"/>
<accession>A0A143DC02</accession>
<gene>
    <name evidence="8" type="ORF">AY555_01470</name>
</gene>
<dbReference type="PANTHER" id="PTHR30485:SF2">
    <property type="entry name" value="BLL0597 PROTEIN"/>
    <property type="match status" value="1"/>
</dbReference>
<dbReference type="GO" id="GO:0005886">
    <property type="term" value="C:plasma membrane"/>
    <property type="evidence" value="ECO:0007669"/>
    <property type="project" value="UniProtKB-SubCell"/>
</dbReference>
<evidence type="ECO:0000256" key="6">
    <source>
        <dbReference type="SAM" id="Phobius"/>
    </source>
</evidence>
<dbReference type="PANTHER" id="PTHR30485">
    <property type="entry name" value="NI/FE-HYDROGENASE 1 B-TYPE CYTOCHROME SUBUNIT"/>
    <property type="match status" value="1"/>
</dbReference>
<evidence type="ECO:0000256" key="3">
    <source>
        <dbReference type="ARBA" id="ARBA00022692"/>
    </source>
</evidence>
<keyword evidence="3 6" id="KW-0812">Transmembrane</keyword>
<feature type="domain" description="Cytochrome b561 bacterial/Ni-hydrogenase" evidence="7">
    <location>
        <begin position="10"/>
        <end position="196"/>
    </location>
</feature>
<name>A0A143DC02_9PROT</name>
<keyword evidence="5 6" id="KW-0472">Membrane</keyword>
<feature type="transmembrane region" description="Helical" evidence="6">
    <location>
        <begin position="54"/>
        <end position="75"/>
    </location>
</feature>
<dbReference type="GO" id="GO:0009055">
    <property type="term" value="F:electron transfer activity"/>
    <property type="evidence" value="ECO:0007669"/>
    <property type="project" value="InterPro"/>
</dbReference>
<evidence type="ECO:0000313" key="8">
    <source>
        <dbReference type="EMBL" id="AMW34060.1"/>
    </source>
</evidence>
<dbReference type="OrthoDB" id="196472at2"/>
<evidence type="ECO:0000259" key="7">
    <source>
        <dbReference type="Pfam" id="PF01292"/>
    </source>
</evidence>
<protein>
    <recommendedName>
        <fullName evidence="7">Cytochrome b561 bacterial/Ni-hydrogenase domain-containing protein</fullName>
    </recommendedName>
</protein>
<dbReference type="RefSeq" id="WP_066132473.1">
    <property type="nucleotide sequence ID" value="NZ_CP014525.1"/>
</dbReference>
<feature type="transmembrane region" description="Helical" evidence="6">
    <location>
        <begin position="20"/>
        <end position="42"/>
    </location>
</feature>
<dbReference type="Pfam" id="PF01292">
    <property type="entry name" value="Ni_hydr_CYTB"/>
    <property type="match status" value="1"/>
</dbReference>
<dbReference type="InterPro" id="IPR051542">
    <property type="entry name" value="Hydrogenase_cytochrome"/>
</dbReference>
<dbReference type="InterPro" id="IPR016174">
    <property type="entry name" value="Di-haem_cyt_TM"/>
</dbReference>
<sequence length="236" mass="25713">MNGDDNGVKVWDLPVRLFHWSLVTCVLMLFLTGEIGGLDFSMPFTGMLVGNMDLHMTLGSVVLALLIFRVLWGLVGSSTARFIHFVRGPSDVLDYLRALLRGELPRHVGHNPAGALMVLALLGVLFLQVGTGLFSNDDIFSEGPLAHLVGKDVSDLMTELHEASFSLLLLCVSLHISAALYYRIRGEDLVTPMITGRKHSADIPADSPLPAFVGPVWAAALFAFSCFIVWGVILRL</sequence>
<dbReference type="Gene3D" id="1.20.950.20">
    <property type="entry name" value="Transmembrane di-heme cytochromes, Chain C"/>
    <property type="match status" value="1"/>
</dbReference>
<dbReference type="SUPFAM" id="SSF81342">
    <property type="entry name" value="Transmembrane di-heme cytochromes"/>
    <property type="match status" value="1"/>
</dbReference>
<dbReference type="GO" id="GO:0020037">
    <property type="term" value="F:heme binding"/>
    <property type="evidence" value="ECO:0007669"/>
    <property type="project" value="TreeGrafter"/>
</dbReference>
<reference evidence="8 9" key="1">
    <citation type="submission" date="2016-02" db="EMBL/GenBank/DDBJ databases">
        <title>Complete Genome of H5569, the type strain of the newly described species Haematospirillium jordaniae.</title>
        <authorList>
            <person name="Nicholson A.C."/>
            <person name="Humrighouse B.W."/>
            <person name="Loparov V."/>
            <person name="McQuiston J.R."/>
        </authorList>
    </citation>
    <scope>NUCLEOTIDE SEQUENCE [LARGE SCALE GENOMIC DNA]</scope>
    <source>
        <strain evidence="8 9">H5569</strain>
    </source>
</reference>
<evidence type="ECO:0000256" key="5">
    <source>
        <dbReference type="ARBA" id="ARBA00023136"/>
    </source>
</evidence>
<dbReference type="Proteomes" id="UP000076066">
    <property type="component" value="Chromosome"/>
</dbReference>
<dbReference type="InterPro" id="IPR011577">
    <property type="entry name" value="Cyt_b561_bac/Ni-Hgenase"/>
</dbReference>
<feature type="transmembrane region" description="Helical" evidence="6">
    <location>
        <begin position="113"/>
        <end position="134"/>
    </location>
</feature>
<organism evidence="8 9">
    <name type="scientific">Haematospirillum jordaniae</name>
    <dbReference type="NCBI Taxonomy" id="1549855"/>
    <lineage>
        <taxon>Bacteria</taxon>
        <taxon>Pseudomonadati</taxon>
        <taxon>Pseudomonadota</taxon>
        <taxon>Alphaproteobacteria</taxon>
        <taxon>Rhodospirillales</taxon>
        <taxon>Novispirillaceae</taxon>
        <taxon>Haematospirillum</taxon>
    </lineage>
</organism>
<dbReference type="AlphaFoldDB" id="A0A143DC02"/>